<proteinExistence type="predicted"/>
<name>A0ABT0UZ49_9ACTN</name>
<keyword evidence="2" id="KW-1185">Reference proteome</keyword>
<evidence type="ECO:0000313" key="1">
    <source>
        <dbReference type="EMBL" id="MCM2393749.1"/>
    </source>
</evidence>
<evidence type="ECO:0000313" key="2">
    <source>
        <dbReference type="Proteomes" id="UP001431429"/>
    </source>
</evidence>
<organism evidence="1 2">
    <name type="scientific">Streptomyces albipurpureus</name>
    <dbReference type="NCBI Taxonomy" id="2897419"/>
    <lineage>
        <taxon>Bacteria</taxon>
        <taxon>Bacillati</taxon>
        <taxon>Actinomycetota</taxon>
        <taxon>Actinomycetes</taxon>
        <taxon>Kitasatosporales</taxon>
        <taxon>Streptomycetaceae</taxon>
        <taxon>Streptomyces</taxon>
    </lineage>
</organism>
<dbReference type="Proteomes" id="UP001431429">
    <property type="component" value="Unassembled WGS sequence"/>
</dbReference>
<comment type="caution">
    <text evidence="1">The sequence shown here is derived from an EMBL/GenBank/DDBJ whole genome shotgun (WGS) entry which is preliminary data.</text>
</comment>
<sequence length="53" mass="5900">MQQISVLWGILERLRVGPVDVLFALVGNSLIWIQISDRVSQDCGVEYPCAPLT</sequence>
<accession>A0ABT0UZ49</accession>
<dbReference type="EMBL" id="JAMQAW010000084">
    <property type="protein sequence ID" value="MCM2393749.1"/>
    <property type="molecule type" value="Genomic_DNA"/>
</dbReference>
<protein>
    <submittedName>
        <fullName evidence="1">Uncharacterized protein</fullName>
    </submittedName>
</protein>
<gene>
    <name evidence="1" type="ORF">NBG84_36695</name>
</gene>
<dbReference type="RefSeq" id="WP_250924045.1">
    <property type="nucleotide sequence ID" value="NZ_JAMQAW010000084.1"/>
</dbReference>
<reference evidence="1" key="1">
    <citation type="submission" date="2022-06" db="EMBL/GenBank/DDBJ databases">
        <title>Genome public.</title>
        <authorList>
            <person name="Sun Q."/>
        </authorList>
    </citation>
    <scope>NUCLEOTIDE SEQUENCE</scope>
    <source>
        <strain evidence="1">CWNU-1</strain>
    </source>
</reference>